<organism evidence="2 3">
    <name type="scientific">Photobacterium alginatilyticum</name>
    <dbReference type="NCBI Taxonomy" id="1775171"/>
    <lineage>
        <taxon>Bacteria</taxon>
        <taxon>Pseudomonadati</taxon>
        <taxon>Pseudomonadota</taxon>
        <taxon>Gammaproteobacteria</taxon>
        <taxon>Vibrionales</taxon>
        <taxon>Vibrionaceae</taxon>
        <taxon>Photobacterium</taxon>
    </lineage>
</organism>
<evidence type="ECO:0000313" key="3">
    <source>
        <dbReference type="Proteomes" id="UP000738517"/>
    </source>
</evidence>
<dbReference type="Gene3D" id="2.60.200.20">
    <property type="match status" value="1"/>
</dbReference>
<evidence type="ECO:0000313" key="2">
    <source>
        <dbReference type="EMBL" id="NBI51882.1"/>
    </source>
</evidence>
<protein>
    <submittedName>
        <fullName evidence="2">FHA domain-containing protein</fullName>
    </submittedName>
</protein>
<feature type="domain" description="FHA" evidence="1">
    <location>
        <begin position="19"/>
        <end position="67"/>
    </location>
</feature>
<accession>A0ABW9YDN7</accession>
<proteinExistence type="predicted"/>
<dbReference type="InterPro" id="IPR008984">
    <property type="entry name" value="SMAD_FHA_dom_sf"/>
</dbReference>
<sequence>MAFLTNQKYSSPVYLKAFHQFGRLSSSVDTTIALPDVSRIHAVIEFQKHWYIRDLSKNGLRVNGKLIKANHPQLLHINDQITFSSAQCTPFIVRSLEPPKDILLPTSQERGDDHDIQPIYLEHYHFLPDESSPELVVFYDQESQQWQCEHFENSILSPLHDGEQLKFSKQTWQLFKCESPENMDTLCLSAQEKNDLCYVFNISQDEELTELMIQSASESIDCQARSHHYLTAILARYKAEDIKQNVPEPSQGWRSIEQLTKDLGLPETHINIQVHRARKQLSELRQTTGIMIPDLIERKRGRIRLAINDYQIIKGSHLEIDTRGLAA</sequence>
<dbReference type="InterPro" id="IPR000253">
    <property type="entry name" value="FHA_dom"/>
</dbReference>
<name>A0ABW9YDN7_9GAMM</name>
<dbReference type="CDD" id="cd00060">
    <property type="entry name" value="FHA"/>
    <property type="match status" value="1"/>
</dbReference>
<dbReference type="InterPro" id="IPR050923">
    <property type="entry name" value="Cell_Proc_Reg/RNA_Proc"/>
</dbReference>
<evidence type="ECO:0000259" key="1">
    <source>
        <dbReference type="PROSITE" id="PS50006"/>
    </source>
</evidence>
<gene>
    <name evidence="2" type="ORF">EIZ48_04770</name>
</gene>
<dbReference type="PROSITE" id="PS50006">
    <property type="entry name" value="FHA_DOMAIN"/>
    <property type="match status" value="1"/>
</dbReference>
<dbReference type="PANTHER" id="PTHR23308">
    <property type="entry name" value="NUCLEAR INHIBITOR OF PROTEIN PHOSPHATASE-1"/>
    <property type="match status" value="1"/>
</dbReference>
<dbReference type="RefSeq" id="WP_160648937.1">
    <property type="nucleotide sequence ID" value="NZ_RSEJ01000003.1"/>
</dbReference>
<dbReference type="EMBL" id="RSEJ01000003">
    <property type="protein sequence ID" value="NBI51882.1"/>
    <property type="molecule type" value="Genomic_DNA"/>
</dbReference>
<comment type="caution">
    <text evidence="2">The sequence shown here is derived from an EMBL/GenBank/DDBJ whole genome shotgun (WGS) entry which is preliminary data.</text>
</comment>
<dbReference type="SUPFAM" id="SSF49879">
    <property type="entry name" value="SMAD/FHA domain"/>
    <property type="match status" value="1"/>
</dbReference>
<dbReference type="Proteomes" id="UP000738517">
    <property type="component" value="Unassembled WGS sequence"/>
</dbReference>
<dbReference type="SMART" id="SM00240">
    <property type="entry name" value="FHA"/>
    <property type="match status" value="1"/>
</dbReference>
<dbReference type="Pfam" id="PF00498">
    <property type="entry name" value="FHA"/>
    <property type="match status" value="1"/>
</dbReference>
<reference evidence="2 3" key="1">
    <citation type="journal article" date="2017" name="Int. J. Syst. Evol. Microbiol.">
        <title>Photobacterium alginatilyticum sp. nov., a marine bacterium isolated from bottom seawater.</title>
        <authorList>
            <person name="Wang X."/>
            <person name="Wang Y."/>
            <person name="Yang X."/>
            <person name="Sun H."/>
            <person name="Li B."/>
            <person name="Zhang X.H."/>
        </authorList>
    </citation>
    <scope>NUCLEOTIDE SEQUENCE [LARGE SCALE GENOMIC DNA]</scope>
    <source>
        <strain evidence="2 3">P03D4</strain>
    </source>
</reference>
<keyword evidence="3" id="KW-1185">Reference proteome</keyword>